<sequence>MGRMHTSGKGVSGSIKPYHMVKPSWVTKSNQEVTDVIVGLARKGVKPTEIGKILRDEHGIGYVKPVLGKRLVKVLKENNVAPAIPEELDSCIKRCMSIRAHLSTFKNDKNAKYRLILAESKMYRILKYYKRTKQVPEDFKPYSK</sequence>
<protein>
    <submittedName>
        <fullName evidence="6">40S ribosomal protein S13</fullName>
    </submittedName>
</protein>
<dbReference type="GO" id="GO:0022627">
    <property type="term" value="C:cytosolic small ribosomal subunit"/>
    <property type="evidence" value="ECO:0007669"/>
    <property type="project" value="TreeGrafter"/>
</dbReference>
<dbReference type="AlphaFoldDB" id="E3PYF0"/>
<dbReference type="Pfam" id="PF08069">
    <property type="entry name" value="Ribosomal_S13_N"/>
    <property type="match status" value="1"/>
</dbReference>
<evidence type="ECO:0000256" key="3">
    <source>
        <dbReference type="ARBA" id="ARBA00023274"/>
    </source>
</evidence>
<dbReference type="VEuPathDB" id="MicrosporidiaDB:H312_01865"/>
<dbReference type="InterPro" id="IPR023029">
    <property type="entry name" value="Ribosomal_uS15_arc_euk"/>
</dbReference>
<feature type="domain" description="Small ribosomal subunit protein uS15 N-terminal" evidence="5">
    <location>
        <begin position="1"/>
        <end position="60"/>
    </location>
</feature>
<proteinExistence type="inferred from homology"/>
<accession>E3PYF0</accession>
<evidence type="ECO:0000256" key="2">
    <source>
        <dbReference type="ARBA" id="ARBA00022980"/>
    </source>
</evidence>
<dbReference type="Gene3D" id="1.10.287.10">
    <property type="entry name" value="S15/NS1, RNA-binding"/>
    <property type="match status" value="1"/>
</dbReference>
<dbReference type="InterPro" id="IPR009068">
    <property type="entry name" value="uS15_NS1_RNA-bd_sf"/>
</dbReference>
<dbReference type="InterPro" id="IPR012606">
    <property type="entry name" value="Ribosomal_uS15_N"/>
</dbReference>
<dbReference type="EMBL" id="FP565853">
    <property type="protein sequence ID" value="CBH28915.1"/>
    <property type="molecule type" value="Genomic_DNA"/>
</dbReference>
<reference evidence="6" key="1">
    <citation type="submission" date="2009-10" db="EMBL/GenBank/DDBJ databases">
        <authorList>
            <person name="Genoscope - CEA"/>
        </authorList>
    </citation>
    <scope>NUCLEOTIDE SEQUENCE</scope>
    <source>
        <strain evidence="6">Undeen</strain>
    </source>
</reference>
<dbReference type="GO" id="GO:0003735">
    <property type="term" value="F:structural constituent of ribosome"/>
    <property type="evidence" value="ECO:0007669"/>
    <property type="project" value="InterPro"/>
</dbReference>
<dbReference type="InterPro" id="IPR000589">
    <property type="entry name" value="Ribosomal_uS15"/>
</dbReference>
<dbReference type="SMART" id="SM01386">
    <property type="entry name" value="Ribosomal_S13_N"/>
    <property type="match status" value="1"/>
</dbReference>
<dbReference type="PANTHER" id="PTHR11885">
    <property type="entry name" value="RIBOSOMAL PROTEIN S15P/S13E"/>
    <property type="match status" value="1"/>
</dbReference>
<reference evidence="6" key="2">
    <citation type="submission" date="2010-10" db="EMBL/GenBank/DDBJ databases">
        <title>Identification of transcriptional signals in Encephalitozoon cuniculi widespread among Microsporidian phylum: Tool for structural genome annotation.</title>
        <authorList>
            <person name="Peyretaillade E."/>
            <person name="Goncalves O."/>
            <person name="Terrat S."/>
            <person name="Dugat-Bony E."/>
            <person name="Wincker P."/>
            <person name="Cornman R.S."/>
            <person name="Evans J.D."/>
            <person name="Delbac F."/>
            <person name="Peyret P."/>
        </authorList>
    </citation>
    <scope>NUCLEOTIDE SEQUENCE</scope>
    <source>
        <strain evidence="6">Undeen</strain>
    </source>
</reference>
<dbReference type="PANTHER" id="PTHR11885:SF6">
    <property type="entry name" value="SMALL RIBOSOMAL SUBUNIT PROTEIN US15"/>
    <property type="match status" value="1"/>
</dbReference>
<dbReference type="GO" id="GO:0006412">
    <property type="term" value="P:translation"/>
    <property type="evidence" value="ECO:0007669"/>
    <property type="project" value="InterPro"/>
</dbReference>
<evidence type="ECO:0000313" key="6">
    <source>
        <dbReference type="EMBL" id="CBH28915.1"/>
    </source>
</evidence>
<evidence type="ECO:0000259" key="5">
    <source>
        <dbReference type="SMART" id="SM01386"/>
    </source>
</evidence>
<dbReference type="SMART" id="SM01387">
    <property type="entry name" value="Ribosomal_S15"/>
    <property type="match status" value="1"/>
</dbReference>
<dbReference type="CDD" id="cd00677">
    <property type="entry name" value="S15_NS1_EPRS_RNA-bind"/>
    <property type="match status" value="1"/>
</dbReference>
<keyword evidence="2 4" id="KW-0689">Ribosomal protein</keyword>
<organism evidence="6">
    <name type="scientific">Anncaliia algerae</name>
    <dbReference type="NCBI Taxonomy" id="723287"/>
    <lineage>
        <taxon>Eukaryota</taxon>
        <taxon>Fungi</taxon>
        <taxon>Fungi incertae sedis</taxon>
        <taxon>Microsporidia</taxon>
        <taxon>Tubulinosematoidea</taxon>
        <taxon>Tubulinosematidae</taxon>
        <taxon>Anncaliia</taxon>
    </lineage>
</organism>
<dbReference type="Gene3D" id="4.10.860.130">
    <property type="match status" value="1"/>
</dbReference>
<keyword evidence="3 4" id="KW-0687">Ribonucleoprotein</keyword>
<dbReference type="SUPFAM" id="SSF47060">
    <property type="entry name" value="S15/NS1 RNA-binding domain"/>
    <property type="match status" value="1"/>
</dbReference>
<dbReference type="GO" id="GO:0070181">
    <property type="term" value="F:small ribosomal subunit rRNA binding"/>
    <property type="evidence" value="ECO:0007669"/>
    <property type="project" value="TreeGrafter"/>
</dbReference>
<name>E3PYF0_9MICR</name>
<dbReference type="Pfam" id="PF00312">
    <property type="entry name" value="Ribosomal_S15"/>
    <property type="match status" value="1"/>
</dbReference>
<comment type="similarity">
    <text evidence="1 4">Belongs to the universal ribosomal protein uS15 family.</text>
</comment>
<evidence type="ECO:0000256" key="4">
    <source>
        <dbReference type="RuleBase" id="RU003919"/>
    </source>
</evidence>
<evidence type="ECO:0000256" key="1">
    <source>
        <dbReference type="ARBA" id="ARBA00008434"/>
    </source>
</evidence>